<dbReference type="Proteomes" id="UP001145114">
    <property type="component" value="Unassembled WGS sequence"/>
</dbReference>
<feature type="non-terminal residue" evidence="1">
    <location>
        <position position="1"/>
    </location>
</feature>
<comment type="caution">
    <text evidence="1">The sequence shown here is derived from an EMBL/GenBank/DDBJ whole genome shotgun (WGS) entry which is preliminary data.</text>
</comment>
<dbReference type="EMBL" id="JAMZIH010003720">
    <property type="protein sequence ID" value="KAJ1676649.1"/>
    <property type="molecule type" value="Genomic_DNA"/>
</dbReference>
<evidence type="ECO:0000313" key="1">
    <source>
        <dbReference type="EMBL" id="KAJ1676649.1"/>
    </source>
</evidence>
<protein>
    <submittedName>
        <fullName evidence="1">Uncharacterized protein</fullName>
    </submittedName>
</protein>
<reference evidence="1" key="1">
    <citation type="submission" date="2022-06" db="EMBL/GenBank/DDBJ databases">
        <title>Phylogenomic reconstructions and comparative analyses of Kickxellomycotina fungi.</title>
        <authorList>
            <person name="Reynolds N.K."/>
            <person name="Stajich J.E."/>
            <person name="Barry K."/>
            <person name="Grigoriev I.V."/>
            <person name="Crous P."/>
            <person name="Smith M.E."/>
        </authorList>
    </citation>
    <scope>NUCLEOTIDE SEQUENCE</scope>
    <source>
        <strain evidence="1">RSA 2271</strain>
    </source>
</reference>
<keyword evidence="2" id="KW-1185">Reference proteome</keyword>
<sequence length="199" mass="21859">IFGITGFNGSRIRVQYTSNPELDSSSANKSLPVREVVYNVHAEVIEPVQPAAGRLSMYPTVAGSPVLRFWPLTLNFVDSQLLALRPPLSQLMDRYGGSWHRLAADFCVGCLLICANTKSHFVRLDIVVDARQDGGASSDQADLSTLDIITTETLLVPRKAPQRIFVPRDQLMRPIPGAEVAIHSEDDNGDKAKGNANFW</sequence>
<accession>A0ACC1HJE6</accession>
<proteinExistence type="predicted"/>
<evidence type="ECO:0000313" key="2">
    <source>
        <dbReference type="Proteomes" id="UP001145114"/>
    </source>
</evidence>
<organism evidence="1 2">
    <name type="scientific">Spiromyces aspiralis</name>
    <dbReference type="NCBI Taxonomy" id="68401"/>
    <lineage>
        <taxon>Eukaryota</taxon>
        <taxon>Fungi</taxon>
        <taxon>Fungi incertae sedis</taxon>
        <taxon>Zoopagomycota</taxon>
        <taxon>Kickxellomycotina</taxon>
        <taxon>Kickxellomycetes</taxon>
        <taxon>Kickxellales</taxon>
        <taxon>Kickxellaceae</taxon>
        <taxon>Spiromyces</taxon>
    </lineage>
</organism>
<name>A0ACC1HJE6_9FUNG</name>
<gene>
    <name evidence="1" type="ORF">EV182_007760</name>
</gene>
<feature type="non-terminal residue" evidence="1">
    <location>
        <position position="199"/>
    </location>
</feature>